<evidence type="ECO:0000256" key="3">
    <source>
        <dbReference type="SAM" id="MobiDB-lite"/>
    </source>
</evidence>
<dbReference type="GO" id="GO:0016567">
    <property type="term" value="P:protein ubiquitination"/>
    <property type="evidence" value="ECO:0007669"/>
    <property type="project" value="InterPro"/>
</dbReference>
<dbReference type="Proteomes" id="UP001151699">
    <property type="component" value="Unassembled WGS sequence"/>
</dbReference>
<dbReference type="GO" id="GO:0005634">
    <property type="term" value="C:nucleus"/>
    <property type="evidence" value="ECO:0007669"/>
    <property type="project" value="UniProtKB-SubCell"/>
</dbReference>
<comment type="caution">
    <text evidence="5">The sequence shown here is derived from an EMBL/GenBank/DDBJ whole genome shotgun (WGS) entry which is preliminary data.</text>
</comment>
<accession>A0A9Q0RW19</accession>
<proteinExistence type="predicted"/>
<dbReference type="PANTHER" id="PTHR13129:SF4">
    <property type="entry name" value="DDB1- AND CUL4-ASSOCIATED FACTOR 1"/>
    <property type="match status" value="1"/>
</dbReference>
<dbReference type="InterPro" id="IPR015943">
    <property type="entry name" value="WD40/YVTN_repeat-like_dom_sf"/>
</dbReference>
<comment type="subcellular location">
    <subcellularLocation>
        <location evidence="1">Nucleus</location>
    </subcellularLocation>
</comment>
<dbReference type="EMBL" id="WJQU01006096">
    <property type="protein sequence ID" value="KAJ6601594.1"/>
    <property type="molecule type" value="Genomic_DNA"/>
</dbReference>
<dbReference type="GO" id="GO:0080008">
    <property type="term" value="C:Cul4-RING E3 ubiquitin ligase complex"/>
    <property type="evidence" value="ECO:0007669"/>
    <property type="project" value="TreeGrafter"/>
</dbReference>
<dbReference type="InterPro" id="IPR011047">
    <property type="entry name" value="Quinoprotein_ADH-like_sf"/>
</dbReference>
<evidence type="ECO:0000313" key="4">
    <source>
        <dbReference type="EMBL" id="KAJ6601594.1"/>
    </source>
</evidence>
<dbReference type="EMBL" id="WJQU01000769">
    <property type="protein sequence ID" value="KAJ6634284.1"/>
    <property type="molecule type" value="Genomic_DNA"/>
</dbReference>
<dbReference type="SUPFAM" id="SSF50998">
    <property type="entry name" value="Quinoprotein alcohol dehydrogenase-like"/>
    <property type="match status" value="1"/>
</dbReference>
<evidence type="ECO:0000256" key="2">
    <source>
        <dbReference type="ARBA" id="ARBA00023242"/>
    </source>
</evidence>
<feature type="compositionally biased region" description="Acidic residues" evidence="3">
    <location>
        <begin position="116"/>
        <end position="128"/>
    </location>
</feature>
<evidence type="ECO:0000313" key="5">
    <source>
        <dbReference type="EMBL" id="KAJ6634284.1"/>
    </source>
</evidence>
<organism evidence="5 6">
    <name type="scientific">Pseudolycoriella hygida</name>
    <dbReference type="NCBI Taxonomy" id="35572"/>
    <lineage>
        <taxon>Eukaryota</taxon>
        <taxon>Metazoa</taxon>
        <taxon>Ecdysozoa</taxon>
        <taxon>Arthropoda</taxon>
        <taxon>Hexapoda</taxon>
        <taxon>Insecta</taxon>
        <taxon>Pterygota</taxon>
        <taxon>Neoptera</taxon>
        <taxon>Endopterygota</taxon>
        <taxon>Diptera</taxon>
        <taxon>Nematocera</taxon>
        <taxon>Sciaroidea</taxon>
        <taxon>Sciaridae</taxon>
        <taxon>Pseudolycoriella</taxon>
    </lineage>
</organism>
<protein>
    <submittedName>
        <fullName evidence="5">Protein mahjong</fullName>
    </submittedName>
</protein>
<name>A0A9Q0RW19_9DIPT</name>
<reference evidence="5" key="1">
    <citation type="submission" date="2022-07" db="EMBL/GenBank/DDBJ databases">
        <authorList>
            <person name="Trinca V."/>
            <person name="Uliana J.V.C."/>
            <person name="Torres T.T."/>
            <person name="Ward R.J."/>
            <person name="Monesi N."/>
        </authorList>
    </citation>
    <scope>NUCLEOTIDE SEQUENCE</scope>
    <source>
        <strain evidence="5">HSMRA1968</strain>
        <tissue evidence="5">Whole embryos</tissue>
    </source>
</reference>
<keyword evidence="6" id="KW-1185">Reference proteome</keyword>
<evidence type="ECO:0000256" key="1">
    <source>
        <dbReference type="ARBA" id="ARBA00004123"/>
    </source>
</evidence>
<dbReference type="Gene3D" id="2.130.10.10">
    <property type="entry name" value="YVTN repeat-like/Quinoprotein amine dehydrogenase"/>
    <property type="match status" value="1"/>
</dbReference>
<evidence type="ECO:0000313" key="6">
    <source>
        <dbReference type="Proteomes" id="UP001151699"/>
    </source>
</evidence>
<sequence length="181" mass="21115">MINGVLWEVRSGEEVHRFNMSNQTFSGVFHPNGLEIVSDDKVWDMRTFGLLRTVPELHQSTVTFSSQNVIYGVECETKRLAPRNYMRRCRECLRYYTNNYEETDDENMDAHGDADQQSDNDAASDDDVEGDFKEEEYLEFGKLNEDKILGTCDRIARPNVLDDINRMMKKIVCEYVKPETY</sequence>
<gene>
    <name evidence="5" type="primary">mahj_0</name>
    <name evidence="4" type="synonym">mahj_8</name>
    <name evidence="5" type="ORF">Bhyg_16478</name>
    <name evidence="4" type="ORF">Bhyg_16543</name>
</gene>
<dbReference type="AlphaFoldDB" id="A0A9Q0RW19"/>
<feature type="region of interest" description="Disordered" evidence="3">
    <location>
        <begin position="103"/>
        <end position="128"/>
    </location>
</feature>
<dbReference type="OrthoDB" id="8056091at2759"/>
<dbReference type="InterPro" id="IPR033270">
    <property type="entry name" value="VPRBP/DCAF1"/>
</dbReference>
<keyword evidence="2" id="KW-0539">Nucleus</keyword>
<dbReference type="PANTHER" id="PTHR13129">
    <property type="entry name" value="VPRBP PROTEIN-RELATED"/>
    <property type="match status" value="1"/>
</dbReference>